<gene>
    <name evidence="1" type="ORF">GALL_417420</name>
</gene>
<protein>
    <recommendedName>
        <fullName evidence="2">PIN domain-containing protein</fullName>
    </recommendedName>
</protein>
<evidence type="ECO:0008006" key="2">
    <source>
        <dbReference type="Google" id="ProtNLM"/>
    </source>
</evidence>
<reference evidence="1" key="1">
    <citation type="submission" date="2016-10" db="EMBL/GenBank/DDBJ databases">
        <title>Sequence of Gallionella enrichment culture.</title>
        <authorList>
            <person name="Poehlein A."/>
            <person name="Muehling M."/>
            <person name="Daniel R."/>
        </authorList>
    </citation>
    <scope>NUCLEOTIDE SEQUENCE</scope>
</reference>
<comment type="caution">
    <text evidence="1">The sequence shown here is derived from an EMBL/GenBank/DDBJ whole genome shotgun (WGS) entry which is preliminary data.</text>
</comment>
<dbReference type="SUPFAM" id="SSF88723">
    <property type="entry name" value="PIN domain-like"/>
    <property type="match status" value="1"/>
</dbReference>
<name>A0A1J5Q9K7_9ZZZZ</name>
<proteinExistence type="predicted"/>
<evidence type="ECO:0000313" key="1">
    <source>
        <dbReference type="EMBL" id="OIQ76572.1"/>
    </source>
</evidence>
<accession>A0A1J5Q9K7</accession>
<dbReference type="Gene3D" id="3.40.50.1010">
    <property type="entry name" value="5'-nuclease"/>
    <property type="match status" value="1"/>
</dbReference>
<dbReference type="AlphaFoldDB" id="A0A1J5Q9K7"/>
<sequence>MLGERGRFGLLRWVGMGSVQIFPFDTEDLLDMTDWMARYTHERAEMDLADASLYWVAHETGVNRILTLDVRDFSRYRLPDGRAFEMI</sequence>
<organism evidence="1">
    <name type="scientific">mine drainage metagenome</name>
    <dbReference type="NCBI Taxonomy" id="410659"/>
    <lineage>
        <taxon>unclassified sequences</taxon>
        <taxon>metagenomes</taxon>
        <taxon>ecological metagenomes</taxon>
    </lineage>
</organism>
<dbReference type="EMBL" id="MLJW01001832">
    <property type="protein sequence ID" value="OIQ76572.1"/>
    <property type="molecule type" value="Genomic_DNA"/>
</dbReference>
<dbReference type="InterPro" id="IPR029060">
    <property type="entry name" value="PIN-like_dom_sf"/>
</dbReference>